<dbReference type="FunFam" id="1.10.10.10:FF:000214">
    <property type="entry name" value="Methylated-DNA--protein-cysteine methyltransferase"/>
    <property type="match status" value="1"/>
</dbReference>
<keyword evidence="8" id="KW-0234">DNA repair</keyword>
<evidence type="ECO:0000256" key="5">
    <source>
        <dbReference type="ARBA" id="ARBA00022679"/>
    </source>
</evidence>
<evidence type="ECO:0000256" key="2">
    <source>
        <dbReference type="ARBA" id="ARBA00008711"/>
    </source>
</evidence>
<dbReference type="EMBL" id="BMXG01000013">
    <property type="protein sequence ID" value="GHC05110.1"/>
    <property type="molecule type" value="Genomic_DNA"/>
</dbReference>
<dbReference type="InterPro" id="IPR018060">
    <property type="entry name" value="HTH_AraC"/>
</dbReference>
<dbReference type="Pfam" id="PF12833">
    <property type="entry name" value="HTH_18"/>
    <property type="match status" value="1"/>
</dbReference>
<dbReference type="InterPro" id="IPR036631">
    <property type="entry name" value="MGMT_N_sf"/>
</dbReference>
<dbReference type="Proteomes" id="UP000642829">
    <property type="component" value="Unassembled WGS sequence"/>
</dbReference>
<proteinExistence type="inferred from homology"/>
<keyword evidence="6" id="KW-0227">DNA damage</keyword>
<evidence type="ECO:0000256" key="3">
    <source>
        <dbReference type="ARBA" id="ARBA00011918"/>
    </source>
</evidence>
<dbReference type="RefSeq" id="WP_189515183.1">
    <property type="nucleotide sequence ID" value="NZ_BMXG01000013.1"/>
</dbReference>
<dbReference type="GO" id="GO:0006281">
    <property type="term" value="P:DNA repair"/>
    <property type="evidence" value="ECO:0007669"/>
    <property type="project" value="UniProtKB-KW"/>
</dbReference>
<evidence type="ECO:0000256" key="9">
    <source>
        <dbReference type="ARBA" id="ARBA00049348"/>
    </source>
</evidence>
<dbReference type="GO" id="GO:0008270">
    <property type="term" value="F:zinc ion binding"/>
    <property type="evidence" value="ECO:0007669"/>
    <property type="project" value="InterPro"/>
</dbReference>
<evidence type="ECO:0000259" key="12">
    <source>
        <dbReference type="PROSITE" id="PS01124"/>
    </source>
</evidence>
<evidence type="ECO:0000256" key="7">
    <source>
        <dbReference type="ARBA" id="ARBA00023159"/>
    </source>
</evidence>
<dbReference type="InterPro" id="IPR016221">
    <property type="entry name" value="Bifunct_regulatory_prot_Ada"/>
</dbReference>
<dbReference type="InterPro" id="IPR004026">
    <property type="entry name" value="Ada_DNA_repair_Zn-bd"/>
</dbReference>
<dbReference type="EC" id="2.1.1.63" evidence="3"/>
<evidence type="ECO:0000256" key="1">
    <source>
        <dbReference type="ARBA" id="ARBA00001286"/>
    </source>
</evidence>
<dbReference type="Gene3D" id="3.30.160.70">
    <property type="entry name" value="Methylated DNA-protein cysteine methyltransferase domain"/>
    <property type="match status" value="1"/>
</dbReference>
<organism evidence="13 14">
    <name type="scientific">Cerasicoccus arenae</name>
    <dbReference type="NCBI Taxonomy" id="424488"/>
    <lineage>
        <taxon>Bacteria</taxon>
        <taxon>Pseudomonadati</taxon>
        <taxon>Verrucomicrobiota</taxon>
        <taxon>Opitutia</taxon>
        <taxon>Puniceicoccales</taxon>
        <taxon>Cerasicoccaceae</taxon>
        <taxon>Cerasicoccus</taxon>
    </lineage>
</organism>
<dbReference type="SMART" id="SM00342">
    <property type="entry name" value="HTH_ARAC"/>
    <property type="match status" value="1"/>
</dbReference>
<evidence type="ECO:0000256" key="10">
    <source>
        <dbReference type="PIRSR" id="PIRSR000409-1"/>
    </source>
</evidence>
<dbReference type="InterPro" id="IPR001497">
    <property type="entry name" value="MethylDNA_cys_MeTrfase_AS"/>
</dbReference>
<dbReference type="CDD" id="cd06445">
    <property type="entry name" value="ATase"/>
    <property type="match status" value="1"/>
</dbReference>
<gene>
    <name evidence="13" type="ORF">GCM10007047_22600</name>
</gene>
<keyword evidence="5" id="KW-0808">Transferase</keyword>
<evidence type="ECO:0000313" key="13">
    <source>
        <dbReference type="EMBL" id="GHC05110.1"/>
    </source>
</evidence>
<dbReference type="GO" id="GO:0043565">
    <property type="term" value="F:sequence-specific DNA binding"/>
    <property type="evidence" value="ECO:0007669"/>
    <property type="project" value="InterPro"/>
</dbReference>
<dbReference type="InterPro" id="IPR036388">
    <property type="entry name" value="WH-like_DNA-bd_sf"/>
</dbReference>
<dbReference type="SUPFAM" id="SSF57884">
    <property type="entry name" value="Ada DNA repair protein, N-terminal domain (N-Ada 10)"/>
    <property type="match status" value="1"/>
</dbReference>
<dbReference type="PROSITE" id="PS01124">
    <property type="entry name" value="HTH_ARAC_FAMILY_2"/>
    <property type="match status" value="1"/>
</dbReference>
<dbReference type="PROSITE" id="PS00374">
    <property type="entry name" value="MGMT"/>
    <property type="match status" value="1"/>
</dbReference>
<evidence type="ECO:0000256" key="8">
    <source>
        <dbReference type="ARBA" id="ARBA00023204"/>
    </source>
</evidence>
<dbReference type="PANTHER" id="PTHR10815:SF5">
    <property type="entry name" value="METHYLATED-DNA--PROTEIN-CYSTEINE METHYLTRANSFERASE"/>
    <property type="match status" value="1"/>
</dbReference>
<dbReference type="AlphaFoldDB" id="A0A8J3DIN6"/>
<dbReference type="Gene3D" id="1.10.10.60">
    <property type="entry name" value="Homeodomain-like"/>
    <property type="match status" value="1"/>
</dbReference>
<evidence type="ECO:0000313" key="14">
    <source>
        <dbReference type="Proteomes" id="UP000642829"/>
    </source>
</evidence>
<reference evidence="13" key="1">
    <citation type="journal article" date="2014" name="Int. J. Syst. Evol. Microbiol.">
        <title>Complete genome sequence of Corynebacterium casei LMG S-19264T (=DSM 44701T), isolated from a smear-ripened cheese.</title>
        <authorList>
            <consortium name="US DOE Joint Genome Institute (JGI-PGF)"/>
            <person name="Walter F."/>
            <person name="Albersmeier A."/>
            <person name="Kalinowski J."/>
            <person name="Ruckert C."/>
        </authorList>
    </citation>
    <scope>NUCLEOTIDE SEQUENCE</scope>
    <source>
        <strain evidence="13">KCTC 12870</strain>
    </source>
</reference>
<comment type="catalytic activity">
    <reaction evidence="9">
        <text>a 6-O-methyl-2'-deoxyguanosine in DNA + L-cysteinyl-[protein] = S-methyl-L-cysteinyl-[protein] + a 2'-deoxyguanosine in DNA</text>
        <dbReference type="Rhea" id="RHEA:24000"/>
        <dbReference type="Rhea" id="RHEA-COMP:10131"/>
        <dbReference type="Rhea" id="RHEA-COMP:10132"/>
        <dbReference type="Rhea" id="RHEA-COMP:11367"/>
        <dbReference type="Rhea" id="RHEA-COMP:11368"/>
        <dbReference type="ChEBI" id="CHEBI:29950"/>
        <dbReference type="ChEBI" id="CHEBI:82612"/>
        <dbReference type="ChEBI" id="CHEBI:85445"/>
        <dbReference type="ChEBI" id="CHEBI:85448"/>
        <dbReference type="EC" id="2.1.1.63"/>
    </reaction>
</comment>
<feature type="active site" description="Nucleophile; methyl group acceptor from methylphosphotriester" evidence="10">
    <location>
        <position position="34"/>
    </location>
</feature>
<dbReference type="InterPro" id="IPR036217">
    <property type="entry name" value="MethylDNA_cys_MeTrfase_DNAb"/>
</dbReference>
<dbReference type="InterPro" id="IPR035451">
    <property type="entry name" value="Ada-like_dom_sf"/>
</dbReference>
<evidence type="ECO:0000256" key="11">
    <source>
        <dbReference type="PIRSR" id="PIRSR000409-3"/>
    </source>
</evidence>
<dbReference type="NCBIfam" id="TIGR00589">
    <property type="entry name" value="ogt"/>
    <property type="match status" value="1"/>
</dbReference>
<protein>
    <recommendedName>
        <fullName evidence="3">methylated-DNA--[protein]-cysteine S-methyltransferase</fullName>
        <ecNumber evidence="3">2.1.1.63</ecNumber>
    </recommendedName>
</protein>
<keyword evidence="4 13" id="KW-0489">Methyltransferase</keyword>
<sequence length="346" mass="38787">MINQTDEFYAALVAKNGHYEGVFFAGIKTTGIFCSATCPARKPKRENCEFFDTAQEALLAGYRPCKRCHPMAFPQQESALVRQLIEAVEAEPEKRWSDADFRALGIDSSTVRRQFKKRFGMTFVAYARSRRMGLALQNIRSGEPVIDAQLNAGYESGSGFRVAFSRIMGEAPQSSSRPLLLAEWLDTPLGPMLALADDKALHLLEFTDRRGLEREIERQRKHYAIAPGRTSITDSIEAELKEYYAGKLQRFQTPIHFRGTPFQQTVWQALTTIPYGDTWAYAELAKNVGNPKGFRAVASANGCNQLAIIVPCHRVINADGELGGYAGGLVRKQWLLRHEQHTKRPA</sequence>
<evidence type="ECO:0000256" key="4">
    <source>
        <dbReference type="ARBA" id="ARBA00022603"/>
    </source>
</evidence>
<feature type="active site" description="Nucleophile; methyl group acceptor from either O6-methylguanine or O4-methylthymine" evidence="10">
    <location>
        <position position="312"/>
    </location>
</feature>
<keyword evidence="11" id="KW-0862">Zinc</keyword>
<dbReference type="Gene3D" id="3.40.10.10">
    <property type="entry name" value="DNA Methylphosphotriester Repair Domain"/>
    <property type="match status" value="1"/>
</dbReference>
<comment type="similarity">
    <text evidence="2">Belongs to the MGMT family.</text>
</comment>
<dbReference type="PIRSF" id="PIRSF000409">
    <property type="entry name" value="Ada"/>
    <property type="match status" value="1"/>
</dbReference>
<dbReference type="GO" id="GO:0003908">
    <property type="term" value="F:methylated-DNA-[protein]-cysteine S-methyltransferase activity"/>
    <property type="evidence" value="ECO:0007669"/>
    <property type="project" value="UniProtKB-EC"/>
</dbReference>
<comment type="catalytic activity">
    <reaction evidence="1">
        <text>a 4-O-methyl-thymidine in DNA + L-cysteinyl-[protein] = a thymidine in DNA + S-methyl-L-cysteinyl-[protein]</text>
        <dbReference type="Rhea" id="RHEA:53428"/>
        <dbReference type="Rhea" id="RHEA-COMP:10131"/>
        <dbReference type="Rhea" id="RHEA-COMP:10132"/>
        <dbReference type="Rhea" id="RHEA-COMP:13555"/>
        <dbReference type="Rhea" id="RHEA-COMP:13556"/>
        <dbReference type="ChEBI" id="CHEBI:29950"/>
        <dbReference type="ChEBI" id="CHEBI:82612"/>
        <dbReference type="ChEBI" id="CHEBI:137386"/>
        <dbReference type="ChEBI" id="CHEBI:137387"/>
        <dbReference type="EC" id="2.1.1.63"/>
    </reaction>
</comment>
<reference evidence="13" key="2">
    <citation type="submission" date="2020-09" db="EMBL/GenBank/DDBJ databases">
        <authorList>
            <person name="Sun Q."/>
            <person name="Kim S."/>
        </authorList>
    </citation>
    <scope>NUCLEOTIDE SEQUENCE</scope>
    <source>
        <strain evidence="13">KCTC 12870</strain>
    </source>
</reference>
<dbReference type="Pfam" id="PF02805">
    <property type="entry name" value="Ada_Zn_binding"/>
    <property type="match status" value="1"/>
</dbReference>
<accession>A0A8J3DIN6</accession>
<comment type="cofactor">
    <cofactor evidence="11">
        <name>Zn(2+)</name>
        <dbReference type="ChEBI" id="CHEBI:29105"/>
    </cofactor>
    <text evidence="11">Binds 1 zinc ion per subunit.</text>
</comment>
<keyword evidence="11" id="KW-0479">Metal-binding</keyword>
<dbReference type="PANTHER" id="PTHR10815">
    <property type="entry name" value="METHYLATED-DNA--PROTEIN-CYSTEINE METHYLTRANSFERASE"/>
    <property type="match status" value="1"/>
</dbReference>
<name>A0A8J3DIN6_9BACT</name>
<comment type="caution">
    <text evidence="13">The sequence shown here is derived from an EMBL/GenBank/DDBJ whole genome shotgun (WGS) entry which is preliminary data.</text>
</comment>
<feature type="binding site" evidence="11">
    <location>
        <position position="68"/>
    </location>
    <ligand>
        <name>Zn(2+)</name>
        <dbReference type="ChEBI" id="CHEBI:29105"/>
    </ligand>
</feature>
<dbReference type="SUPFAM" id="SSF46767">
    <property type="entry name" value="Methylated DNA-protein cysteine methyltransferase, C-terminal domain"/>
    <property type="match status" value="1"/>
</dbReference>
<evidence type="ECO:0000256" key="6">
    <source>
        <dbReference type="ARBA" id="ARBA00022763"/>
    </source>
</evidence>
<dbReference type="SUPFAM" id="SSF53155">
    <property type="entry name" value="Methylated DNA-protein cysteine methyltransferase domain"/>
    <property type="match status" value="1"/>
</dbReference>
<dbReference type="InterPro" id="IPR014048">
    <property type="entry name" value="MethylDNA_cys_MeTrfase_DNA-bd"/>
</dbReference>
<keyword evidence="14" id="KW-1185">Reference proteome</keyword>
<feature type="binding site" evidence="11">
    <location>
        <position position="34"/>
    </location>
    <ligand>
        <name>Zn(2+)</name>
        <dbReference type="ChEBI" id="CHEBI:29105"/>
    </ligand>
</feature>
<feature type="binding site" evidence="11">
    <location>
        <position position="65"/>
    </location>
    <ligand>
        <name>Zn(2+)</name>
        <dbReference type="ChEBI" id="CHEBI:29105"/>
    </ligand>
</feature>
<dbReference type="Pfam" id="PF01035">
    <property type="entry name" value="DNA_binding_1"/>
    <property type="match status" value="1"/>
</dbReference>
<feature type="domain" description="HTH araC/xylS-type" evidence="12">
    <location>
        <begin position="102"/>
        <end position="178"/>
    </location>
</feature>
<dbReference type="GO" id="GO:0003700">
    <property type="term" value="F:DNA-binding transcription factor activity"/>
    <property type="evidence" value="ECO:0007669"/>
    <property type="project" value="InterPro"/>
</dbReference>
<dbReference type="Gene3D" id="1.10.10.10">
    <property type="entry name" value="Winged helix-like DNA-binding domain superfamily/Winged helix DNA-binding domain"/>
    <property type="match status" value="1"/>
</dbReference>
<feature type="binding site" evidence="11">
    <location>
        <position position="38"/>
    </location>
    <ligand>
        <name>Zn(2+)</name>
        <dbReference type="ChEBI" id="CHEBI:29105"/>
    </ligand>
</feature>
<keyword evidence="7" id="KW-0010">Activator</keyword>
<dbReference type="GO" id="GO:0032259">
    <property type="term" value="P:methylation"/>
    <property type="evidence" value="ECO:0007669"/>
    <property type="project" value="UniProtKB-KW"/>
</dbReference>